<evidence type="ECO:0000313" key="2">
    <source>
        <dbReference type="Proteomes" id="UP001341840"/>
    </source>
</evidence>
<organism evidence="1 2">
    <name type="scientific">Stylosanthes scabra</name>
    <dbReference type="NCBI Taxonomy" id="79078"/>
    <lineage>
        <taxon>Eukaryota</taxon>
        <taxon>Viridiplantae</taxon>
        <taxon>Streptophyta</taxon>
        <taxon>Embryophyta</taxon>
        <taxon>Tracheophyta</taxon>
        <taxon>Spermatophyta</taxon>
        <taxon>Magnoliopsida</taxon>
        <taxon>eudicotyledons</taxon>
        <taxon>Gunneridae</taxon>
        <taxon>Pentapetalae</taxon>
        <taxon>rosids</taxon>
        <taxon>fabids</taxon>
        <taxon>Fabales</taxon>
        <taxon>Fabaceae</taxon>
        <taxon>Papilionoideae</taxon>
        <taxon>50 kb inversion clade</taxon>
        <taxon>dalbergioids sensu lato</taxon>
        <taxon>Dalbergieae</taxon>
        <taxon>Pterocarpus clade</taxon>
        <taxon>Stylosanthes</taxon>
    </lineage>
</organism>
<dbReference type="Proteomes" id="UP001341840">
    <property type="component" value="Unassembled WGS sequence"/>
</dbReference>
<keyword evidence="2" id="KW-1185">Reference proteome</keyword>
<reference evidence="1 2" key="1">
    <citation type="journal article" date="2023" name="Plants (Basel)">
        <title>Bridging the Gap: Combining Genomics and Transcriptomics Approaches to Understand Stylosanthes scabra, an Orphan Legume from the Brazilian Caatinga.</title>
        <authorList>
            <person name="Ferreira-Neto J.R.C."/>
            <person name="da Silva M.D."/>
            <person name="Binneck E."/>
            <person name="de Melo N.F."/>
            <person name="da Silva R.H."/>
            <person name="de Melo A.L.T.M."/>
            <person name="Pandolfi V."/>
            <person name="Bustamante F.O."/>
            <person name="Brasileiro-Vidal A.C."/>
            <person name="Benko-Iseppon A.M."/>
        </authorList>
    </citation>
    <scope>NUCLEOTIDE SEQUENCE [LARGE SCALE GENOMIC DNA]</scope>
    <source>
        <tissue evidence="1">Leaves</tissue>
    </source>
</reference>
<proteinExistence type="predicted"/>
<dbReference type="EMBL" id="JASCZI010120880">
    <property type="protein sequence ID" value="MED6156769.1"/>
    <property type="molecule type" value="Genomic_DNA"/>
</dbReference>
<evidence type="ECO:0000313" key="1">
    <source>
        <dbReference type="EMBL" id="MED6156769.1"/>
    </source>
</evidence>
<protein>
    <submittedName>
        <fullName evidence="1">Uncharacterized protein</fullName>
    </submittedName>
</protein>
<name>A0ABU6U6Y7_9FABA</name>
<gene>
    <name evidence="1" type="ORF">PIB30_017581</name>
</gene>
<comment type="caution">
    <text evidence="1">The sequence shown here is derived from an EMBL/GenBank/DDBJ whole genome shotgun (WGS) entry which is preliminary data.</text>
</comment>
<sequence length="192" mass="21768">MATLVRKKIAAYAPCSRRSQPLCWTFLPIGSERSEEELLLKGGSPDLEVWVEDRRLRARANKRPEPEKKSLEADDCASRRGLLSCHLFLIIIRISPLYLLIQNASTSFIVNSMVPHSKVSTFSICYFYGITSNSVGSSTQNYTVIIFFHFDNLSALILQRLSENNSSEPTFDLVRGAAWFREAMFRLKNGGR</sequence>
<accession>A0ABU6U6Y7</accession>